<dbReference type="RefSeq" id="WP_093729294.1">
    <property type="nucleotide sequence ID" value="NZ_FMYW01000002.1"/>
</dbReference>
<evidence type="ECO:0000313" key="2">
    <source>
        <dbReference type="EMBL" id="SDC06941.1"/>
    </source>
</evidence>
<gene>
    <name evidence="2" type="ORF">SAMN04487864_102121</name>
</gene>
<reference evidence="3" key="1">
    <citation type="submission" date="2016-10" db="EMBL/GenBank/DDBJ databases">
        <authorList>
            <person name="Varghese N."/>
            <person name="Submissions S."/>
        </authorList>
    </citation>
    <scope>NUCLEOTIDE SEQUENCE [LARGE SCALE GENOMIC DNA]</scope>
    <source>
        <strain evidence="3">DSM 11005</strain>
    </source>
</reference>
<dbReference type="OrthoDB" id="9830071at2"/>
<accession>A0A1G6IKH8</accession>
<name>A0A1G6IKH8_9FIRM</name>
<protein>
    <submittedName>
        <fullName evidence="2">Uncharacterized protein</fullName>
    </submittedName>
</protein>
<keyword evidence="1" id="KW-0732">Signal</keyword>
<dbReference type="EMBL" id="FMYW01000002">
    <property type="protein sequence ID" value="SDC06941.1"/>
    <property type="molecule type" value="Genomic_DNA"/>
</dbReference>
<dbReference type="AlphaFoldDB" id="A0A1G6IKH8"/>
<evidence type="ECO:0000313" key="3">
    <source>
        <dbReference type="Proteomes" id="UP000198943"/>
    </source>
</evidence>
<organism evidence="2 3">
    <name type="scientific">Succiniclasticum ruminis</name>
    <dbReference type="NCBI Taxonomy" id="40841"/>
    <lineage>
        <taxon>Bacteria</taxon>
        <taxon>Bacillati</taxon>
        <taxon>Bacillota</taxon>
        <taxon>Negativicutes</taxon>
        <taxon>Acidaminococcales</taxon>
        <taxon>Acidaminococcaceae</taxon>
        <taxon>Succiniclasticum</taxon>
    </lineage>
</organism>
<feature type="signal peptide" evidence="1">
    <location>
        <begin position="1"/>
        <end position="25"/>
    </location>
</feature>
<evidence type="ECO:0000256" key="1">
    <source>
        <dbReference type="SAM" id="SignalP"/>
    </source>
</evidence>
<dbReference type="PROSITE" id="PS51257">
    <property type="entry name" value="PROKAR_LIPOPROTEIN"/>
    <property type="match status" value="1"/>
</dbReference>
<feature type="chain" id="PRO_5011689255" evidence="1">
    <location>
        <begin position="26"/>
        <end position="151"/>
    </location>
</feature>
<keyword evidence="3" id="KW-1185">Reference proteome</keyword>
<sequence length="151" mass="17125">MKKVSLLLICLLTVFVTSLTMVACAAPSDENPYKNHYTKEAQAIRKQGTAKIVFQFMTRDNVPMPGVIMLYNTTKEKGQEAVADEKGMIQFDVKTSELYYVHHVIYNRNILPIQGGAMVNNIDKLDIRKGTVLWNVIVKYGEQAFMSYRGN</sequence>
<dbReference type="Proteomes" id="UP000198943">
    <property type="component" value="Unassembled WGS sequence"/>
</dbReference>
<proteinExistence type="predicted"/>